<accession>A0A1I5UR19</accession>
<protein>
    <submittedName>
        <fullName evidence="1">Uncharacterized conserved protein, DUF885 familyt</fullName>
    </submittedName>
</protein>
<reference evidence="1 2" key="1">
    <citation type="submission" date="2016-10" db="EMBL/GenBank/DDBJ databases">
        <authorList>
            <person name="de Groot N.N."/>
        </authorList>
    </citation>
    <scope>NUCLEOTIDE SEQUENCE [LARGE SCALE GENOMIC DNA]</scope>
    <source>
        <strain evidence="1 2">DSM 44637</strain>
    </source>
</reference>
<dbReference type="EMBL" id="FOWC01000008">
    <property type="protein sequence ID" value="SFP97618.1"/>
    <property type="molecule type" value="Genomic_DNA"/>
</dbReference>
<dbReference type="Pfam" id="PF05960">
    <property type="entry name" value="DUF885"/>
    <property type="match status" value="1"/>
</dbReference>
<organism evidence="1 2">
    <name type="scientific">Amycolatopsis rubida</name>
    <dbReference type="NCBI Taxonomy" id="112413"/>
    <lineage>
        <taxon>Bacteria</taxon>
        <taxon>Bacillati</taxon>
        <taxon>Actinomycetota</taxon>
        <taxon>Actinomycetes</taxon>
        <taxon>Pseudonocardiales</taxon>
        <taxon>Pseudonocardiaceae</taxon>
        <taxon>Amycolatopsis</taxon>
    </lineage>
</organism>
<name>A0A1I5UR19_9PSEU</name>
<dbReference type="RefSeq" id="WP_093575140.1">
    <property type="nucleotide sequence ID" value="NZ_FOWC01000008.1"/>
</dbReference>
<evidence type="ECO:0000313" key="1">
    <source>
        <dbReference type="EMBL" id="SFP97618.1"/>
    </source>
</evidence>
<proteinExistence type="predicted"/>
<dbReference type="STRING" id="112413.SAMN05421854_10859"/>
<dbReference type="AlphaFoldDB" id="A0A1I5UR19"/>
<gene>
    <name evidence="1" type="ORF">SAMN05421854_10859</name>
</gene>
<dbReference type="Proteomes" id="UP000199137">
    <property type="component" value="Unassembled WGS sequence"/>
</dbReference>
<sequence length="546" mass="60082">MTEAAHALAELAAEFRGWRTQTQPDAGDDVPRVDRPAGWLADWSAGAVAKRRLALAGYVERHQAVDVSGEPVSVQVDGRLLGSALARVHWELDLLRGWQRNPGFYVEQALLQIFNLLLMPPPFDRERVAEIVRNLRHVPVVLGQGRENLPGHAAAPFAEQTLRGLATAAAEVELAMAELAAFLAAAGNSGPETAELPAAAGEAARALDAYRDWLGSQSFDGDAVVGPAAMRYFLHNVALLPYSGDQLRDLAREEFNRAVAAEAILGKRVPHGERVPPGNLDEIIERLRADETAVRAFYADRDLLRLPDDLRRYTFAAMPSYLAPLSWLGVTHDIGSLDRPAQDAICYLNPPREGMSYFAKAKSRDPRIGLTHEAVHAFQSALSWRHPNPVRRHFYDSIPNEGVAFYNEELLLQAGFLDDMPDSAVFIANSMRLRALRVEVDIRLAEGTLTIDEAADRLADIVPMDRPTAWQEAAFFAGTPGQGLSYLAGKAQILSLLAACAHRSESFDLRAFHERLWFEGNVPAALLRWELLGLDDHLGRADRLAG</sequence>
<dbReference type="InterPro" id="IPR010281">
    <property type="entry name" value="DUF885"/>
</dbReference>
<dbReference type="OrthoDB" id="7207122at2"/>
<evidence type="ECO:0000313" key="2">
    <source>
        <dbReference type="Proteomes" id="UP000199137"/>
    </source>
</evidence>